<organism evidence="1">
    <name type="scientific">marine sediment metagenome</name>
    <dbReference type="NCBI Taxonomy" id="412755"/>
    <lineage>
        <taxon>unclassified sequences</taxon>
        <taxon>metagenomes</taxon>
        <taxon>ecological metagenomes</taxon>
    </lineage>
</organism>
<comment type="caution">
    <text evidence="1">The sequence shown here is derived from an EMBL/GenBank/DDBJ whole genome shotgun (WGS) entry which is preliminary data.</text>
</comment>
<proteinExistence type="predicted"/>
<name>A0A0F9AIT2_9ZZZZ</name>
<dbReference type="EMBL" id="LAZR01042540">
    <property type="protein sequence ID" value="KKL09300.1"/>
    <property type="molecule type" value="Genomic_DNA"/>
</dbReference>
<accession>A0A0F9AIT2</accession>
<reference evidence="1" key="1">
    <citation type="journal article" date="2015" name="Nature">
        <title>Complex archaea that bridge the gap between prokaryotes and eukaryotes.</title>
        <authorList>
            <person name="Spang A."/>
            <person name="Saw J.H."/>
            <person name="Jorgensen S.L."/>
            <person name="Zaremba-Niedzwiedzka K."/>
            <person name="Martijn J."/>
            <person name="Lind A.E."/>
            <person name="van Eijk R."/>
            <person name="Schleper C."/>
            <person name="Guy L."/>
            <person name="Ettema T.J."/>
        </authorList>
    </citation>
    <scope>NUCLEOTIDE SEQUENCE</scope>
</reference>
<sequence length="101" mass="11835">MITKWQKILGLNDWEIISQRIDRDQVVFPDEILPKDRYFTGISIEDDGMKGTIYHDDELTEEAVIHEMLHLRFPDKGEDWVNGLTFALVERFGGNDQLIEN</sequence>
<dbReference type="AlphaFoldDB" id="A0A0F9AIT2"/>
<evidence type="ECO:0000313" key="1">
    <source>
        <dbReference type="EMBL" id="KKL09300.1"/>
    </source>
</evidence>
<protein>
    <submittedName>
        <fullName evidence="1">Uncharacterized protein</fullName>
    </submittedName>
</protein>
<gene>
    <name evidence="1" type="ORF">LCGC14_2567220</name>
</gene>